<evidence type="ECO:0000256" key="6">
    <source>
        <dbReference type="ARBA" id="ARBA00023098"/>
    </source>
</evidence>
<dbReference type="EC" id="3.1.4.4" evidence="3"/>
<evidence type="ECO:0000256" key="1">
    <source>
        <dbReference type="ARBA" id="ARBA00000798"/>
    </source>
</evidence>
<dbReference type="OrthoDB" id="9762009at2"/>
<evidence type="ECO:0000256" key="3">
    <source>
        <dbReference type="ARBA" id="ARBA00012027"/>
    </source>
</evidence>
<dbReference type="RefSeq" id="WP_089766259.1">
    <property type="nucleotide sequence ID" value="NZ_BKAT01000076.1"/>
</dbReference>
<dbReference type="PROSITE" id="PS50035">
    <property type="entry name" value="PLD"/>
    <property type="match status" value="1"/>
</dbReference>
<comment type="catalytic activity">
    <reaction evidence="1">
        <text>a 1,2-diacyl-sn-glycero-3-phosphocholine + H2O = a 1,2-diacyl-sn-glycero-3-phosphate + choline + H(+)</text>
        <dbReference type="Rhea" id="RHEA:14445"/>
        <dbReference type="ChEBI" id="CHEBI:15354"/>
        <dbReference type="ChEBI" id="CHEBI:15377"/>
        <dbReference type="ChEBI" id="CHEBI:15378"/>
        <dbReference type="ChEBI" id="CHEBI:57643"/>
        <dbReference type="ChEBI" id="CHEBI:58608"/>
        <dbReference type="EC" id="3.1.4.4"/>
    </reaction>
</comment>
<dbReference type="CDD" id="cd09174">
    <property type="entry name" value="PLDc_Nuc_like_unchar2"/>
    <property type="match status" value="1"/>
</dbReference>
<name>A0A1H4GQ02_9BACT</name>
<dbReference type="Proteomes" id="UP000199656">
    <property type="component" value="Unassembled WGS sequence"/>
</dbReference>
<evidence type="ECO:0000256" key="5">
    <source>
        <dbReference type="ARBA" id="ARBA00022963"/>
    </source>
</evidence>
<keyword evidence="6" id="KW-0443">Lipid metabolism</keyword>
<dbReference type="EMBL" id="FNRL01000051">
    <property type="protein sequence ID" value="SEB11617.1"/>
    <property type="molecule type" value="Genomic_DNA"/>
</dbReference>
<dbReference type="PANTHER" id="PTHR43856:SF1">
    <property type="entry name" value="MITOCHONDRIAL CARDIOLIPIN HYDROLASE"/>
    <property type="match status" value="1"/>
</dbReference>
<dbReference type="InterPro" id="IPR051406">
    <property type="entry name" value="PLD_domain"/>
</dbReference>
<proteinExistence type="inferred from homology"/>
<organism evidence="8 9">
    <name type="scientific">Chitinophaga terrae</name>
    <name type="common">ex Kim and Jung 2007</name>
    <dbReference type="NCBI Taxonomy" id="408074"/>
    <lineage>
        <taxon>Bacteria</taxon>
        <taxon>Pseudomonadati</taxon>
        <taxon>Bacteroidota</taxon>
        <taxon>Chitinophagia</taxon>
        <taxon>Chitinophagales</taxon>
        <taxon>Chitinophagaceae</taxon>
        <taxon>Chitinophaga</taxon>
    </lineage>
</organism>
<keyword evidence="4" id="KW-0378">Hydrolase</keyword>
<evidence type="ECO:0000313" key="9">
    <source>
        <dbReference type="Proteomes" id="UP000199656"/>
    </source>
</evidence>
<reference evidence="9" key="1">
    <citation type="submission" date="2016-10" db="EMBL/GenBank/DDBJ databases">
        <authorList>
            <person name="Varghese N."/>
            <person name="Submissions S."/>
        </authorList>
    </citation>
    <scope>NUCLEOTIDE SEQUENCE [LARGE SCALE GENOMIC DNA]</scope>
    <source>
        <strain evidence="9">DSM 23920</strain>
    </source>
</reference>
<dbReference type="GO" id="GO:0016891">
    <property type="term" value="F:RNA endonuclease activity producing 5'-phosphomonoesters, hydrolytic mechanism"/>
    <property type="evidence" value="ECO:0007669"/>
    <property type="project" value="TreeGrafter"/>
</dbReference>
<dbReference type="InterPro" id="IPR001736">
    <property type="entry name" value="PLipase_D/transphosphatidylase"/>
</dbReference>
<dbReference type="PANTHER" id="PTHR43856">
    <property type="entry name" value="CARDIOLIPIN HYDROLASE"/>
    <property type="match status" value="1"/>
</dbReference>
<dbReference type="SUPFAM" id="SSF56024">
    <property type="entry name" value="Phospholipase D/nuclease"/>
    <property type="match status" value="1"/>
</dbReference>
<evidence type="ECO:0000256" key="2">
    <source>
        <dbReference type="ARBA" id="ARBA00008664"/>
    </source>
</evidence>
<dbReference type="GO" id="GO:0006793">
    <property type="term" value="P:phosphorus metabolic process"/>
    <property type="evidence" value="ECO:0007669"/>
    <property type="project" value="UniProtKB-ARBA"/>
</dbReference>
<dbReference type="AlphaFoldDB" id="A0A1H4GQ02"/>
<dbReference type="SMART" id="SM00155">
    <property type="entry name" value="PLDc"/>
    <property type="match status" value="1"/>
</dbReference>
<evidence type="ECO:0000313" key="8">
    <source>
        <dbReference type="EMBL" id="SEB11617.1"/>
    </source>
</evidence>
<accession>A0A1H4GQ02</accession>
<dbReference type="Pfam" id="PF13091">
    <property type="entry name" value="PLDc_2"/>
    <property type="match status" value="1"/>
</dbReference>
<comment type="similarity">
    <text evidence="2">Belongs to the phospholipase D family.</text>
</comment>
<protein>
    <recommendedName>
        <fullName evidence="3">phospholipase D</fullName>
        <ecNumber evidence="3">3.1.4.4</ecNumber>
    </recommendedName>
</protein>
<evidence type="ECO:0000259" key="7">
    <source>
        <dbReference type="PROSITE" id="PS50035"/>
    </source>
</evidence>
<feature type="domain" description="PLD phosphodiesterase" evidence="7">
    <location>
        <begin position="88"/>
        <end position="115"/>
    </location>
</feature>
<keyword evidence="9" id="KW-1185">Reference proteome</keyword>
<dbReference type="InterPro" id="IPR025202">
    <property type="entry name" value="PLD-like_dom"/>
</dbReference>
<evidence type="ECO:0000256" key="4">
    <source>
        <dbReference type="ARBA" id="ARBA00022801"/>
    </source>
</evidence>
<dbReference type="GO" id="GO:0016042">
    <property type="term" value="P:lipid catabolic process"/>
    <property type="evidence" value="ECO:0007669"/>
    <property type="project" value="UniProtKB-KW"/>
</dbReference>
<gene>
    <name evidence="8" type="ORF">SAMN05660909_05601</name>
</gene>
<keyword evidence="5" id="KW-0442">Lipid degradation</keyword>
<dbReference type="Gene3D" id="3.30.870.10">
    <property type="entry name" value="Endonuclease Chain A"/>
    <property type="match status" value="1"/>
</dbReference>
<dbReference type="STRING" id="408074.SAMN05660909_05601"/>
<dbReference type="GO" id="GO:0004630">
    <property type="term" value="F:phospholipase D activity"/>
    <property type="evidence" value="ECO:0007669"/>
    <property type="project" value="UniProtKB-EC"/>
</dbReference>
<sequence length="189" mass="21831">MTEVYFEDIHNQIISQISASNKSLKICVAWFTDVEIYQSIIQAQNRGVQVYIIVANHEFNKNSRVDFKELLQNNGYVGYIGNINDGAKDKLMHNKFCIVDDSTIITGSYNWTFKARLNDENIIIIKNQPTVIAQFNNKFESIKPQYGFVIKGNEVQLLPIEKIMAKWDKPKETKEQIEGNKAKSIFDKF</sequence>